<evidence type="ECO:0000259" key="5">
    <source>
        <dbReference type="PROSITE" id="PS50850"/>
    </source>
</evidence>
<feature type="transmembrane region" description="Helical" evidence="4">
    <location>
        <begin position="77"/>
        <end position="97"/>
    </location>
</feature>
<dbReference type="Pfam" id="PF07690">
    <property type="entry name" value="MFS_1"/>
    <property type="match status" value="1"/>
</dbReference>
<dbReference type="Proteomes" id="UP001205566">
    <property type="component" value="Unassembled WGS sequence"/>
</dbReference>
<feature type="transmembrane region" description="Helical" evidence="4">
    <location>
        <begin position="368"/>
        <end position="384"/>
    </location>
</feature>
<feature type="transmembrane region" description="Helical" evidence="4">
    <location>
        <begin position="103"/>
        <end position="119"/>
    </location>
</feature>
<dbReference type="PANTHER" id="PTHR23521">
    <property type="entry name" value="TRANSPORTER MFS SUPERFAMILY"/>
    <property type="match status" value="1"/>
</dbReference>
<accession>A0ABT1P1V2</accession>
<feature type="transmembrane region" description="Helical" evidence="4">
    <location>
        <begin position="251"/>
        <end position="270"/>
    </location>
</feature>
<reference evidence="6" key="1">
    <citation type="thesis" date="2020" institute="Technische Universitat Dresden" country="Dresden, Germany">
        <title>The Agarolytic System of Microbulbifer elongatus PORT2, Isolated from Batu Karas, Pangandaran West Java Indonesia.</title>
        <authorList>
            <person name="Anggraeni S.R."/>
        </authorList>
    </citation>
    <scope>NUCLEOTIDE SEQUENCE</scope>
    <source>
        <strain evidence="6">PORT2</strain>
    </source>
</reference>
<dbReference type="SUPFAM" id="SSF103473">
    <property type="entry name" value="MFS general substrate transporter"/>
    <property type="match status" value="1"/>
</dbReference>
<protein>
    <submittedName>
        <fullName evidence="6">MFS transporter</fullName>
    </submittedName>
</protein>
<evidence type="ECO:0000256" key="3">
    <source>
        <dbReference type="ARBA" id="ARBA00023136"/>
    </source>
</evidence>
<name>A0ABT1P1V2_9GAMM</name>
<evidence type="ECO:0000313" key="7">
    <source>
        <dbReference type="Proteomes" id="UP001205566"/>
    </source>
</evidence>
<evidence type="ECO:0000256" key="4">
    <source>
        <dbReference type="SAM" id="Phobius"/>
    </source>
</evidence>
<evidence type="ECO:0000256" key="1">
    <source>
        <dbReference type="ARBA" id="ARBA00022692"/>
    </source>
</evidence>
<sequence length="407" mass="43216">MPTLIQRFPLFLIVLAQLCGTALWFSVNGAGLALTHDIGITEADLGWLTLAVQAGFITGTLVIATTGLADRLPASRIFTISCLAGALANAGFALVAAYQPFDLLLRFLTGLSLAGIYPLGMKLVISWTPKYVGAAMAWLVGMLTLGTALPHLLRGATSGLPWEWTILGASGLALLGGAVIFALGDGPHLPPSSGKAPLREGFAAFRERRFRAVAIGYFGHSWELYAFWTLVPFMVTREMLRLNAPDSSIPLLSFVIIAIGLLGCVGGGVLSQRIGSLPVARLALASSGLVCMAYPFLAFLPPVTVLGLLIIWGLTAIADSPQLSALAAETAPKERIGSTLAMLNTVGFALTIPSIAVTTALWQWQGVWVTWWLLPGPVFGLWAMRRLGRQKPCTDICGTSFHLPPGR</sequence>
<feature type="transmembrane region" description="Helical" evidence="4">
    <location>
        <begin position="131"/>
        <end position="152"/>
    </location>
</feature>
<dbReference type="EMBL" id="JACASI010000025">
    <property type="protein sequence ID" value="MCQ3829472.1"/>
    <property type="molecule type" value="Genomic_DNA"/>
</dbReference>
<organism evidence="6 7">
    <name type="scientific">Microbulbifer elongatus</name>
    <dbReference type="NCBI Taxonomy" id="86173"/>
    <lineage>
        <taxon>Bacteria</taxon>
        <taxon>Pseudomonadati</taxon>
        <taxon>Pseudomonadota</taxon>
        <taxon>Gammaproteobacteria</taxon>
        <taxon>Cellvibrionales</taxon>
        <taxon>Microbulbiferaceae</taxon>
        <taxon>Microbulbifer</taxon>
    </lineage>
</organism>
<evidence type="ECO:0000256" key="2">
    <source>
        <dbReference type="ARBA" id="ARBA00022989"/>
    </source>
</evidence>
<dbReference type="PROSITE" id="PS50850">
    <property type="entry name" value="MFS"/>
    <property type="match status" value="1"/>
</dbReference>
<dbReference type="Gene3D" id="1.20.1250.20">
    <property type="entry name" value="MFS general substrate transporter like domains"/>
    <property type="match status" value="1"/>
</dbReference>
<comment type="caution">
    <text evidence="6">The sequence shown here is derived from an EMBL/GenBank/DDBJ whole genome shotgun (WGS) entry which is preliminary data.</text>
</comment>
<dbReference type="PANTHER" id="PTHR23521:SF3">
    <property type="entry name" value="MFS TRANSPORTER"/>
    <property type="match status" value="1"/>
</dbReference>
<feature type="transmembrane region" description="Helical" evidence="4">
    <location>
        <begin position="45"/>
        <end position="65"/>
    </location>
</feature>
<proteinExistence type="predicted"/>
<keyword evidence="3 4" id="KW-0472">Membrane</keyword>
<feature type="domain" description="Major facilitator superfamily (MFS) profile" evidence="5">
    <location>
        <begin position="1"/>
        <end position="407"/>
    </location>
</feature>
<keyword evidence="1 4" id="KW-0812">Transmembrane</keyword>
<dbReference type="InterPro" id="IPR020846">
    <property type="entry name" value="MFS_dom"/>
</dbReference>
<feature type="transmembrane region" description="Helical" evidence="4">
    <location>
        <begin position="340"/>
        <end position="362"/>
    </location>
</feature>
<feature type="transmembrane region" description="Helical" evidence="4">
    <location>
        <begin position="212"/>
        <end position="231"/>
    </location>
</feature>
<feature type="transmembrane region" description="Helical" evidence="4">
    <location>
        <begin position="164"/>
        <end position="183"/>
    </location>
</feature>
<gene>
    <name evidence="6" type="ORF">HXX02_08430</name>
</gene>
<evidence type="ECO:0000313" key="6">
    <source>
        <dbReference type="EMBL" id="MCQ3829472.1"/>
    </source>
</evidence>
<dbReference type="InterPro" id="IPR036259">
    <property type="entry name" value="MFS_trans_sf"/>
</dbReference>
<keyword evidence="2 4" id="KW-1133">Transmembrane helix</keyword>
<dbReference type="InterPro" id="IPR011701">
    <property type="entry name" value="MFS"/>
</dbReference>
<dbReference type="RefSeq" id="WP_255874311.1">
    <property type="nucleotide sequence ID" value="NZ_JACASI010000025.1"/>
</dbReference>
<keyword evidence="7" id="KW-1185">Reference proteome</keyword>